<dbReference type="Proteomes" id="UP000019486">
    <property type="component" value="Unassembled WGS sequence"/>
</dbReference>
<name>W9GS58_9PROT</name>
<reference evidence="1 2" key="1">
    <citation type="submission" date="2013-08" db="EMBL/GenBank/DDBJ databases">
        <title>The genome sequence of Skermanella stibiiresistens.</title>
        <authorList>
            <person name="Zhu W."/>
            <person name="Wang G."/>
        </authorList>
    </citation>
    <scope>NUCLEOTIDE SEQUENCE [LARGE SCALE GENOMIC DNA]</scope>
    <source>
        <strain evidence="1 2">SB22</strain>
    </source>
</reference>
<sequence>MQPKDMIRMANQIATFFKSYPHDEAVTETAGHIKAFWDPRMRKALYAHVAAGGEGLDDLVREAARMLPSIPVEVPVASDG</sequence>
<dbReference type="OrthoDB" id="7409377at2"/>
<keyword evidence="2" id="KW-1185">Reference proteome</keyword>
<dbReference type="AlphaFoldDB" id="W9GS58"/>
<gene>
    <name evidence="1" type="ORF">N825_25680</name>
</gene>
<protein>
    <recommendedName>
        <fullName evidence="3">NAD-dependent formate dehydrogenase subunit delta</fullName>
    </recommendedName>
</protein>
<dbReference type="STRING" id="1385369.N825_25680"/>
<organism evidence="1 2">
    <name type="scientific">Skermanella stibiiresistens SB22</name>
    <dbReference type="NCBI Taxonomy" id="1385369"/>
    <lineage>
        <taxon>Bacteria</taxon>
        <taxon>Pseudomonadati</taxon>
        <taxon>Pseudomonadota</taxon>
        <taxon>Alphaproteobacteria</taxon>
        <taxon>Rhodospirillales</taxon>
        <taxon>Azospirillaceae</taxon>
        <taxon>Skermanella</taxon>
    </lineage>
</organism>
<dbReference type="RefSeq" id="WP_037460143.1">
    <property type="nucleotide sequence ID" value="NZ_AVFL01000037.1"/>
</dbReference>
<dbReference type="InterPro" id="IPR021074">
    <property type="entry name" value="Formate_DH_dsu"/>
</dbReference>
<dbReference type="EMBL" id="AVFL01000037">
    <property type="protein sequence ID" value="EWY36715.1"/>
    <property type="molecule type" value="Genomic_DNA"/>
</dbReference>
<dbReference type="PATRIC" id="fig|1385369.3.peg.6262"/>
<accession>W9GS58</accession>
<evidence type="ECO:0000313" key="2">
    <source>
        <dbReference type="Proteomes" id="UP000019486"/>
    </source>
</evidence>
<dbReference type="Pfam" id="PF11390">
    <property type="entry name" value="FdsD"/>
    <property type="match status" value="1"/>
</dbReference>
<proteinExistence type="predicted"/>
<evidence type="ECO:0000313" key="1">
    <source>
        <dbReference type="EMBL" id="EWY36715.1"/>
    </source>
</evidence>
<evidence type="ECO:0008006" key="3">
    <source>
        <dbReference type="Google" id="ProtNLM"/>
    </source>
</evidence>
<comment type="caution">
    <text evidence="1">The sequence shown here is derived from an EMBL/GenBank/DDBJ whole genome shotgun (WGS) entry which is preliminary data.</text>
</comment>